<dbReference type="AlphaFoldDB" id="A0A540NE67"/>
<keyword evidence="3" id="KW-1185">Reference proteome</keyword>
<feature type="compositionally biased region" description="Basic and acidic residues" evidence="1">
    <location>
        <begin position="161"/>
        <end position="185"/>
    </location>
</feature>
<comment type="caution">
    <text evidence="2">The sequence shown here is derived from an EMBL/GenBank/DDBJ whole genome shotgun (WGS) entry which is preliminary data.</text>
</comment>
<protein>
    <submittedName>
        <fullName evidence="2">Uncharacterized protein</fullName>
    </submittedName>
</protein>
<name>A0A540NE67_MALBA</name>
<feature type="compositionally biased region" description="Basic residues" evidence="1">
    <location>
        <begin position="45"/>
        <end position="55"/>
    </location>
</feature>
<evidence type="ECO:0000313" key="2">
    <source>
        <dbReference type="EMBL" id="TQE09321.1"/>
    </source>
</evidence>
<gene>
    <name evidence="2" type="ORF">C1H46_005057</name>
</gene>
<reference evidence="2 3" key="1">
    <citation type="journal article" date="2019" name="G3 (Bethesda)">
        <title>Sequencing of a Wild Apple (Malus baccata) Genome Unravels the Differences Between Cultivated and Wild Apple Species Regarding Disease Resistance and Cold Tolerance.</title>
        <authorList>
            <person name="Chen X."/>
        </authorList>
    </citation>
    <scope>NUCLEOTIDE SEQUENCE [LARGE SCALE GENOMIC DNA]</scope>
    <source>
        <strain evidence="3">cv. Shandingzi</strain>
        <tissue evidence="2">Leaves</tissue>
    </source>
</reference>
<feature type="region of interest" description="Disordered" evidence="1">
    <location>
        <begin position="1"/>
        <end position="62"/>
    </location>
</feature>
<evidence type="ECO:0000313" key="3">
    <source>
        <dbReference type="Proteomes" id="UP000315295"/>
    </source>
</evidence>
<dbReference type="Proteomes" id="UP000315295">
    <property type="component" value="Unassembled WGS sequence"/>
</dbReference>
<evidence type="ECO:0000256" key="1">
    <source>
        <dbReference type="SAM" id="MobiDB-lite"/>
    </source>
</evidence>
<feature type="region of interest" description="Disordered" evidence="1">
    <location>
        <begin position="150"/>
        <end position="201"/>
    </location>
</feature>
<organism evidence="2 3">
    <name type="scientific">Malus baccata</name>
    <name type="common">Siberian crab apple</name>
    <name type="synonym">Pyrus baccata</name>
    <dbReference type="NCBI Taxonomy" id="106549"/>
    <lineage>
        <taxon>Eukaryota</taxon>
        <taxon>Viridiplantae</taxon>
        <taxon>Streptophyta</taxon>
        <taxon>Embryophyta</taxon>
        <taxon>Tracheophyta</taxon>
        <taxon>Spermatophyta</taxon>
        <taxon>Magnoliopsida</taxon>
        <taxon>eudicotyledons</taxon>
        <taxon>Gunneridae</taxon>
        <taxon>Pentapetalae</taxon>
        <taxon>rosids</taxon>
        <taxon>fabids</taxon>
        <taxon>Rosales</taxon>
        <taxon>Rosaceae</taxon>
        <taxon>Amygdaloideae</taxon>
        <taxon>Maleae</taxon>
        <taxon>Malus</taxon>
    </lineage>
</organism>
<accession>A0A540NE67</accession>
<sequence length="201" mass="23334">MNNTPVHSTPEHASHDHDEDDDEEVPETPPVEQASGSTRFPIRPQGKKASKRKGNASKNDYAKYMEDLARQGELNLAREMAKFEADKAREDAKAAAFEKKFEADERERELLWQEREHRREERIAERDRDIMKEPLEGKSPDSKYFWKSEKADVVRRRRARETRARGDGPSTTREDHPSTTREDHPSTTNWLGDGRAHNFPI</sequence>
<proteinExistence type="predicted"/>
<dbReference type="EMBL" id="VIEB01000059">
    <property type="protein sequence ID" value="TQE09321.1"/>
    <property type="molecule type" value="Genomic_DNA"/>
</dbReference>